<dbReference type="SUPFAM" id="SSF55931">
    <property type="entry name" value="Glutamine synthetase/guanido kinase"/>
    <property type="match status" value="1"/>
</dbReference>
<evidence type="ECO:0000259" key="6">
    <source>
        <dbReference type="PROSITE" id="PS51987"/>
    </source>
</evidence>
<dbReference type="InterPro" id="IPR014746">
    <property type="entry name" value="Gln_synth/guanido_kin_cat_dom"/>
</dbReference>
<dbReference type="SMART" id="SM01230">
    <property type="entry name" value="Gln-synt_C"/>
    <property type="match status" value="1"/>
</dbReference>
<evidence type="ECO:0000313" key="8">
    <source>
        <dbReference type="Proteomes" id="UP000053941"/>
    </source>
</evidence>
<comment type="similarity">
    <text evidence="1 4 5">Belongs to the glutamine synthetase family.</text>
</comment>
<evidence type="ECO:0000256" key="2">
    <source>
        <dbReference type="ARBA" id="ARBA00012937"/>
    </source>
</evidence>
<dbReference type="PANTHER" id="PTHR43407:SF1">
    <property type="entry name" value="LENGSIN"/>
    <property type="match status" value="1"/>
</dbReference>
<dbReference type="GO" id="GO:0005737">
    <property type="term" value="C:cytoplasm"/>
    <property type="evidence" value="ECO:0007669"/>
    <property type="project" value="TreeGrafter"/>
</dbReference>
<dbReference type="GO" id="GO:0016020">
    <property type="term" value="C:membrane"/>
    <property type="evidence" value="ECO:0007669"/>
    <property type="project" value="TreeGrafter"/>
</dbReference>
<name>A0A0R2NX27_9ACTN</name>
<dbReference type="GO" id="GO:0004356">
    <property type="term" value="F:glutamine synthetase activity"/>
    <property type="evidence" value="ECO:0007669"/>
    <property type="project" value="UniProtKB-EC"/>
</dbReference>
<dbReference type="Pfam" id="PF00120">
    <property type="entry name" value="Gln-synt_C"/>
    <property type="match status" value="1"/>
</dbReference>
<dbReference type="GO" id="GO:0006542">
    <property type="term" value="P:glutamine biosynthetic process"/>
    <property type="evidence" value="ECO:0007669"/>
    <property type="project" value="InterPro"/>
</dbReference>
<dbReference type="SUPFAM" id="SSF54368">
    <property type="entry name" value="Glutamine synthetase, N-terminal domain"/>
    <property type="match status" value="1"/>
</dbReference>
<dbReference type="AlphaFoldDB" id="A0A0R2NX27"/>
<dbReference type="Proteomes" id="UP000053941">
    <property type="component" value="Unassembled WGS sequence"/>
</dbReference>
<protein>
    <recommendedName>
        <fullName evidence="2">glutamine synthetase</fullName>
        <ecNumber evidence="2">6.3.1.2</ecNumber>
    </recommendedName>
    <alternativeName>
        <fullName evidence="3">Glutamine synthetase I beta</fullName>
    </alternativeName>
</protein>
<proteinExistence type="inferred from homology"/>
<evidence type="ECO:0000256" key="5">
    <source>
        <dbReference type="RuleBase" id="RU000384"/>
    </source>
</evidence>
<dbReference type="EC" id="6.3.1.2" evidence="2"/>
<comment type="caution">
    <text evidence="7">The sequence shown here is derived from an EMBL/GenBank/DDBJ whole genome shotgun (WGS) entry which is preliminary data.</text>
</comment>
<evidence type="ECO:0000256" key="1">
    <source>
        <dbReference type="ARBA" id="ARBA00009897"/>
    </source>
</evidence>
<dbReference type="InterPro" id="IPR008146">
    <property type="entry name" value="Gln_synth_cat_dom"/>
</dbReference>
<reference evidence="7 8" key="1">
    <citation type="submission" date="2015-10" db="EMBL/GenBank/DDBJ databases">
        <title>Metagenome-Assembled Genomes uncover a global brackish microbiome.</title>
        <authorList>
            <person name="Hugerth L.W."/>
            <person name="Larsson J."/>
            <person name="Alneberg J."/>
            <person name="Lindh M.V."/>
            <person name="Legrand C."/>
            <person name="Pinhassi J."/>
            <person name="Andersson A.F."/>
        </authorList>
    </citation>
    <scope>NUCLEOTIDE SEQUENCE [LARGE SCALE GENOMIC DNA]</scope>
    <source>
        <strain evidence="7">BACL2 MAG-120802-bin41</strain>
    </source>
</reference>
<dbReference type="EMBL" id="LIAS01000127">
    <property type="protein sequence ID" value="KRO30406.1"/>
    <property type="molecule type" value="Genomic_DNA"/>
</dbReference>
<dbReference type="Gene3D" id="3.10.20.70">
    <property type="entry name" value="Glutamine synthetase, N-terminal domain"/>
    <property type="match status" value="1"/>
</dbReference>
<sequence>MVANSSDGLKKELKSLGVDVLQLMYCDVLGMARSKYVLTSELEKGVSHGPTFCQGVWVTTNRGGVLDAGNIASDGLQDFVTKMDYERVRSLPYEPGMACAVVDAFNPDASENQFAPRTVLKKVIAGYAKYGLVPIVGPELEFYIARYLDGKYSRTHENVGFVYTTGSMVDPDATFLRALRMLDQMQLGVFAGNHEFSPSQYEINLWHGEALDAADRTFIFKNSLKDMVYREGKIATFMGKPWGDEGGSGFHLHFSVADTNGNNKMDNGKGELSKVAHSIIAGILENAAAITAFANPTVNAFKRLGPDTLAPFRANWGLDNRSCMIRIPPERGAGTRLEVRVGDGAANPYLIIAAILAAGLDGIERELESPEPAVGMAYDMETAPILPMSLQDALDALESNTQMMSKLSPQLVETFLVLKREEIERYKKDVADSDTREVTQWEQDEYLLRY</sequence>
<feature type="domain" description="GS catalytic" evidence="6">
    <location>
        <begin position="116"/>
        <end position="450"/>
    </location>
</feature>
<evidence type="ECO:0000313" key="7">
    <source>
        <dbReference type="EMBL" id="KRO30406.1"/>
    </source>
</evidence>
<organism evidence="7 8">
    <name type="scientific">Actinobacteria bacterium BACL2 MAG-120802-bin41</name>
    <dbReference type="NCBI Taxonomy" id="1655568"/>
    <lineage>
        <taxon>Bacteria</taxon>
        <taxon>Bacillati</taxon>
        <taxon>Actinomycetota</taxon>
        <taxon>Actinomycetes</taxon>
        <taxon>Actinomycetes incertae sedis</taxon>
        <taxon>ac1 cluster</taxon>
    </lineage>
</organism>
<dbReference type="Gene3D" id="3.30.590.10">
    <property type="entry name" value="Glutamine synthetase/guanido kinase, catalytic domain"/>
    <property type="match status" value="1"/>
</dbReference>
<evidence type="ECO:0000256" key="4">
    <source>
        <dbReference type="PROSITE-ProRule" id="PRU01331"/>
    </source>
</evidence>
<dbReference type="PANTHER" id="PTHR43407">
    <property type="entry name" value="GLUTAMINE SYNTHETASE"/>
    <property type="match status" value="1"/>
</dbReference>
<gene>
    <name evidence="7" type="ORF">ABR60_00455</name>
</gene>
<accession>A0A0R2NX27</accession>
<dbReference type="PROSITE" id="PS51987">
    <property type="entry name" value="GS_CATALYTIC"/>
    <property type="match status" value="1"/>
</dbReference>
<evidence type="ECO:0000256" key="3">
    <source>
        <dbReference type="ARBA" id="ARBA00033230"/>
    </source>
</evidence>
<dbReference type="InterPro" id="IPR036651">
    <property type="entry name" value="Gln_synt_N_sf"/>
</dbReference>